<dbReference type="CTD" id="8235308"/>
<comment type="similarity">
    <text evidence="1">Belongs to the bacterial ribosomal protein bS21 family.</text>
</comment>
<dbReference type="HOGENOM" id="CLU_167771_0_0_1"/>
<name>E0VZL9_PEDHC</name>
<dbReference type="VEuPathDB" id="VectorBase:PHUM536280"/>
<reference evidence="4" key="1">
    <citation type="submission" date="2007-04" db="EMBL/GenBank/DDBJ databases">
        <title>Annotation of Pediculus humanus corporis strain USDA.</title>
        <authorList>
            <person name="Kirkness E."/>
            <person name="Hannick L."/>
            <person name="Hass B."/>
            <person name="Bruggner R."/>
            <person name="Lawson D."/>
            <person name="Bidwell S."/>
            <person name="Joardar V."/>
            <person name="Caler E."/>
            <person name="Walenz B."/>
            <person name="Inman J."/>
            <person name="Schobel S."/>
            <person name="Galinsky K."/>
            <person name="Amedeo P."/>
            <person name="Strausberg R."/>
        </authorList>
    </citation>
    <scope>NUCLEOTIDE SEQUENCE</scope>
    <source>
        <strain evidence="4">USDA</strain>
    </source>
</reference>
<proteinExistence type="inferred from homology"/>
<dbReference type="RefSeq" id="XP_002431563.1">
    <property type="nucleotide sequence ID" value="XM_002431518.1"/>
</dbReference>
<dbReference type="InterPro" id="IPR038380">
    <property type="entry name" value="Ribosomal_bS21_sf"/>
</dbReference>
<evidence type="ECO:0000313" key="4">
    <source>
        <dbReference type="EMBL" id="EEB18825.1"/>
    </source>
</evidence>
<keyword evidence="6" id="KW-1185">Reference proteome</keyword>
<dbReference type="AlphaFoldDB" id="E0VZL9"/>
<dbReference type="PANTHER" id="PTHR21109:SF0">
    <property type="entry name" value="SMALL RIBOSOMAL SUBUNIT PROTEIN BS21M"/>
    <property type="match status" value="1"/>
</dbReference>
<dbReference type="FunCoup" id="E0VZL9">
    <property type="interactions" value="543"/>
</dbReference>
<dbReference type="GO" id="GO:1990904">
    <property type="term" value="C:ribonucleoprotein complex"/>
    <property type="evidence" value="ECO:0007669"/>
    <property type="project" value="UniProtKB-KW"/>
</dbReference>
<dbReference type="EMBL" id="DS235853">
    <property type="protein sequence ID" value="EEB18825.1"/>
    <property type="molecule type" value="Genomic_DNA"/>
</dbReference>
<dbReference type="EMBL" id="AAZO01006512">
    <property type="status" value="NOT_ANNOTATED_CDS"/>
    <property type="molecule type" value="Genomic_DNA"/>
</dbReference>
<dbReference type="Gene3D" id="1.20.5.1150">
    <property type="entry name" value="Ribosomal protein S8"/>
    <property type="match status" value="1"/>
</dbReference>
<sequence>MSGIRKFMMRTVLVKDNEVESALRVLNSILGKEGIIDDHRRIQRYEKPWQTRRRINYEKMKALYSEEMSRKINFLMRKNRTNPYPGC</sequence>
<dbReference type="GO" id="GO:0005840">
    <property type="term" value="C:ribosome"/>
    <property type="evidence" value="ECO:0007669"/>
    <property type="project" value="UniProtKB-KW"/>
</dbReference>
<dbReference type="GO" id="GO:0006412">
    <property type="term" value="P:translation"/>
    <property type="evidence" value="ECO:0007669"/>
    <property type="project" value="InterPro"/>
</dbReference>
<evidence type="ECO:0000256" key="3">
    <source>
        <dbReference type="ARBA" id="ARBA00023274"/>
    </source>
</evidence>
<evidence type="ECO:0000256" key="1">
    <source>
        <dbReference type="ARBA" id="ARBA00006640"/>
    </source>
</evidence>
<evidence type="ECO:0000313" key="5">
    <source>
        <dbReference type="EnsemblMetazoa" id="PHUM536280-PA"/>
    </source>
</evidence>
<dbReference type="Pfam" id="PF01165">
    <property type="entry name" value="Ribosomal_S21"/>
    <property type="match status" value="1"/>
</dbReference>
<gene>
    <name evidence="5" type="primary">8235308</name>
    <name evidence="4" type="ORF">Phum_PHUM536280</name>
</gene>
<dbReference type="NCBIfam" id="TIGR00030">
    <property type="entry name" value="S21p"/>
    <property type="match status" value="1"/>
</dbReference>
<evidence type="ECO:0000256" key="2">
    <source>
        <dbReference type="ARBA" id="ARBA00022980"/>
    </source>
</evidence>
<accession>E0VZL9</accession>
<dbReference type="InterPro" id="IPR001911">
    <property type="entry name" value="Ribosomal_bS21"/>
</dbReference>
<dbReference type="EnsemblMetazoa" id="PHUM536280-RA">
    <property type="protein sequence ID" value="PHUM536280-PA"/>
    <property type="gene ID" value="PHUM536280"/>
</dbReference>
<reference evidence="5" key="3">
    <citation type="submission" date="2021-02" db="UniProtKB">
        <authorList>
            <consortium name="EnsemblMetazoa"/>
        </authorList>
    </citation>
    <scope>IDENTIFICATION</scope>
    <source>
        <strain evidence="5">USDA</strain>
    </source>
</reference>
<dbReference type="PANTHER" id="PTHR21109">
    <property type="entry name" value="MITOCHONDRIAL 28S RIBOSOMAL PROTEIN S21"/>
    <property type="match status" value="1"/>
</dbReference>
<dbReference type="STRING" id="121224.E0VZL9"/>
<protein>
    <submittedName>
        <fullName evidence="4">Mitochondrial 28S ribosomal protein S21, putative</fullName>
    </submittedName>
</protein>
<dbReference type="OMA" id="SYERCKR"/>
<dbReference type="OrthoDB" id="2501249at2759"/>
<keyword evidence="3" id="KW-0687">Ribonucleoprotein</keyword>
<dbReference type="GeneID" id="8235308"/>
<dbReference type="GO" id="GO:0003735">
    <property type="term" value="F:structural constituent of ribosome"/>
    <property type="evidence" value="ECO:0007669"/>
    <property type="project" value="InterPro"/>
</dbReference>
<dbReference type="eggNOG" id="ENOG502S4BS">
    <property type="taxonomic scope" value="Eukaryota"/>
</dbReference>
<dbReference type="InParanoid" id="E0VZL9"/>
<dbReference type="Proteomes" id="UP000009046">
    <property type="component" value="Unassembled WGS sequence"/>
</dbReference>
<keyword evidence="2 4" id="KW-0689">Ribosomal protein</keyword>
<dbReference type="KEGG" id="phu:Phum_PHUM536280"/>
<organism>
    <name type="scientific">Pediculus humanus subsp. corporis</name>
    <name type="common">Body louse</name>
    <dbReference type="NCBI Taxonomy" id="121224"/>
    <lineage>
        <taxon>Eukaryota</taxon>
        <taxon>Metazoa</taxon>
        <taxon>Ecdysozoa</taxon>
        <taxon>Arthropoda</taxon>
        <taxon>Hexapoda</taxon>
        <taxon>Insecta</taxon>
        <taxon>Pterygota</taxon>
        <taxon>Neoptera</taxon>
        <taxon>Paraneoptera</taxon>
        <taxon>Psocodea</taxon>
        <taxon>Troctomorpha</taxon>
        <taxon>Phthiraptera</taxon>
        <taxon>Anoplura</taxon>
        <taxon>Pediculidae</taxon>
        <taxon>Pediculus</taxon>
    </lineage>
</organism>
<evidence type="ECO:0000313" key="6">
    <source>
        <dbReference type="Proteomes" id="UP000009046"/>
    </source>
</evidence>
<reference evidence="4" key="2">
    <citation type="submission" date="2007-04" db="EMBL/GenBank/DDBJ databases">
        <title>The genome of the human body louse.</title>
        <authorList>
            <consortium name="The Human Body Louse Genome Consortium"/>
            <person name="Kirkness E."/>
            <person name="Walenz B."/>
            <person name="Hass B."/>
            <person name="Bruggner R."/>
            <person name="Strausberg R."/>
        </authorList>
    </citation>
    <scope>NUCLEOTIDE SEQUENCE</scope>
    <source>
        <strain evidence="4">USDA</strain>
    </source>
</reference>